<keyword evidence="8 9" id="KW-0090">Biological rhythms</keyword>
<dbReference type="OrthoDB" id="9773956at2"/>
<evidence type="ECO:0000256" key="4">
    <source>
        <dbReference type="ARBA" id="ARBA00022741"/>
    </source>
</evidence>
<dbReference type="Gene3D" id="1.10.287.130">
    <property type="match status" value="1"/>
</dbReference>
<dbReference type="InterPro" id="IPR050736">
    <property type="entry name" value="Sensor_HK_Regulatory"/>
</dbReference>
<dbReference type="NCBIfam" id="NF006800">
    <property type="entry name" value="PRK09303.1"/>
    <property type="match status" value="1"/>
</dbReference>
<keyword evidence="12" id="KW-1185">Reference proteome</keyword>
<keyword evidence="3 9" id="KW-0808">Transferase</keyword>
<dbReference type="PRINTS" id="PR00344">
    <property type="entry name" value="BCTRLSENSOR"/>
</dbReference>
<dbReference type="STRING" id="1453429.UCYN_06640"/>
<evidence type="ECO:0000256" key="6">
    <source>
        <dbReference type="ARBA" id="ARBA00022840"/>
    </source>
</evidence>
<dbReference type="InterPro" id="IPR005467">
    <property type="entry name" value="His_kinase_dom"/>
</dbReference>
<dbReference type="InterPro" id="IPR036890">
    <property type="entry name" value="HATPase_C_sf"/>
</dbReference>
<dbReference type="PATRIC" id="fig|713887.8.peg.620"/>
<dbReference type="SUPFAM" id="SSF55874">
    <property type="entry name" value="ATPase domain of HSP90 chaperone/DNA topoisomerase II/histidine kinase"/>
    <property type="match status" value="1"/>
</dbReference>
<keyword evidence="4 9" id="KW-0547">Nucleotide-binding</keyword>
<dbReference type="CDD" id="cd00082">
    <property type="entry name" value="HisKA"/>
    <property type="match status" value="1"/>
</dbReference>
<dbReference type="FunFam" id="3.30.565.10:FF:000006">
    <property type="entry name" value="Sensor histidine kinase WalK"/>
    <property type="match status" value="1"/>
</dbReference>
<dbReference type="KEGG" id="cyu:UCYN_06640"/>
<dbReference type="RefSeq" id="WP_012954050.1">
    <property type="nucleotide sequence ID" value="NC_013771.1"/>
</dbReference>
<dbReference type="SUPFAM" id="SSF47384">
    <property type="entry name" value="Homodimeric domain of signal transducing histidine kinase"/>
    <property type="match status" value="1"/>
</dbReference>
<dbReference type="SMART" id="SM01248">
    <property type="entry name" value="KaiB"/>
    <property type="match status" value="1"/>
</dbReference>
<dbReference type="InterPro" id="IPR011649">
    <property type="entry name" value="KaiB_domain"/>
</dbReference>
<dbReference type="HOGENOM" id="CLU_723030_0_0_3"/>
<dbReference type="InterPro" id="IPR036097">
    <property type="entry name" value="HisK_dim/P_sf"/>
</dbReference>
<dbReference type="Pfam" id="PF07689">
    <property type="entry name" value="KaiB"/>
    <property type="match status" value="1"/>
</dbReference>
<comment type="catalytic activity">
    <reaction evidence="1 9">
        <text>ATP + protein L-histidine = ADP + protein N-phospho-L-histidine.</text>
        <dbReference type="EC" id="2.7.13.3"/>
    </reaction>
</comment>
<dbReference type="FunFam" id="1.10.287.130:FF:000154">
    <property type="entry name" value="Adaptive-response sensory kinase"/>
    <property type="match status" value="1"/>
</dbReference>
<keyword evidence="5 9" id="KW-0418">Kinase</keyword>
<gene>
    <name evidence="9" type="primary">sasA</name>
    <name evidence="11" type="ordered locus">UCYN_06640</name>
</gene>
<dbReference type="GO" id="GO:0007623">
    <property type="term" value="P:circadian rhythm"/>
    <property type="evidence" value="ECO:0007669"/>
    <property type="project" value="UniProtKB-UniRule"/>
</dbReference>
<dbReference type="HAMAP" id="MF_01837">
    <property type="entry name" value="Kinase_SasA"/>
    <property type="match status" value="1"/>
</dbReference>
<dbReference type="CDD" id="cd00075">
    <property type="entry name" value="HATPase"/>
    <property type="match status" value="1"/>
</dbReference>
<dbReference type="EC" id="2.7.13.3" evidence="9"/>
<dbReference type="InterPro" id="IPR036249">
    <property type="entry name" value="Thioredoxin-like_sf"/>
</dbReference>
<name>D3EPG3_ATETH</name>
<dbReference type="SMART" id="SM00387">
    <property type="entry name" value="HATPase_c"/>
    <property type="match status" value="1"/>
</dbReference>
<dbReference type="InterPro" id="IPR003594">
    <property type="entry name" value="HATPase_dom"/>
</dbReference>
<dbReference type="InterPro" id="IPR023527">
    <property type="entry name" value="Kinase_SasA"/>
</dbReference>
<dbReference type="GO" id="GO:0005524">
    <property type="term" value="F:ATP binding"/>
    <property type="evidence" value="ECO:0007669"/>
    <property type="project" value="UniProtKB-KW"/>
</dbReference>
<dbReference type="InterPro" id="IPR004358">
    <property type="entry name" value="Sig_transdc_His_kin-like_C"/>
</dbReference>
<sequence length="368" mass="42764">MSIELLLFIDERPRSNKCVKLIQDYIEFIKKSCPCQLEVIEIHEQPHLVEHFRLVATPTLIKVSPGPKQTLAGSNLINQLERWWPQWKILLEEKYSDCETKEDTTTIGLIKYSAELIRLSDEVFRLKKEKKNLLDQLNFKDQVLAMLAHDLRSPLTATSIAIDTLAIVQDKEVNESCTKLKKQLFFQTYNQLQIMNRLITDILQASKSMNGELKVERTEVFLSRLFKEIFKQYINSLKEKSINFIEDIPEDIPAVYADEELIRQVIINLLDNAVKYTPKNGTITLSILHRTSQKIQVSISDTGPGIPKEKKERIFEGHFRLQRDLKKEGYGLGLSLCRKIIRVHYGQIWVDSMLKQGSCFHFTLPVYR</sequence>
<feature type="modified residue" description="Phosphohistidine; by autocatalysis" evidence="9">
    <location>
        <position position="149"/>
    </location>
</feature>
<evidence type="ECO:0000256" key="7">
    <source>
        <dbReference type="ARBA" id="ARBA00023012"/>
    </source>
</evidence>
<proteinExistence type="inferred from homology"/>
<dbReference type="Gene3D" id="3.40.30.10">
    <property type="entry name" value="Glutaredoxin"/>
    <property type="match status" value="1"/>
</dbReference>
<protein>
    <recommendedName>
        <fullName evidence="9">Adaptive-response sensory-kinase SasA</fullName>
        <ecNumber evidence="9">2.7.13.3</ecNumber>
    </recommendedName>
    <alternativeName>
        <fullName evidence="9">Sensor histidine kinase SasA</fullName>
    </alternativeName>
</protein>
<organism evidence="12">
    <name type="scientific">Atelocyanobacterium thalassa (isolate ALOHA)</name>
    <dbReference type="NCBI Taxonomy" id="1453429"/>
    <lineage>
        <taxon>Bacteria</taxon>
        <taxon>Bacillati</taxon>
        <taxon>Cyanobacteriota</taxon>
        <taxon>Cyanophyceae</taxon>
        <taxon>Oscillatoriophycideae</taxon>
        <taxon>Chroococcales</taxon>
        <taxon>Aphanothecaceae</taxon>
        <taxon>Candidatus Atelocyanobacterium</taxon>
        <taxon>Candidatus Atelocyanobacterium thalassae</taxon>
    </lineage>
</organism>
<keyword evidence="6 9" id="KW-0067">ATP-binding</keyword>
<evidence type="ECO:0000256" key="9">
    <source>
        <dbReference type="HAMAP-Rule" id="MF_01837"/>
    </source>
</evidence>
<dbReference type="PROSITE" id="PS50109">
    <property type="entry name" value="HIS_KIN"/>
    <property type="match status" value="1"/>
</dbReference>
<comment type="function">
    <text evidence="9">Member of the two-component regulatory system SasA/RpaA involved in genome-wide circadian gene expression. One of several clock output pathways. Participates in the Kai clock protein complex, the main circadian regulator in cyanobacteria, via its interaction with KaiC. KaiC enhances the autophosphorylation activity of SasA, which then transfers its phosphate group to RpaA to activate it. In addition to its output function, recruits fold-shifted KaiB (KaiB(fs)) to KaiC to cooperatively form the KaiB(6):KaiC(6) complex (independent of SasA kinase activity). Required for robustness of the circadian rhythm of gene expression and is involved in clock output, also required for adaptation to light/dark cycles.</text>
</comment>
<dbReference type="EMBL" id="CP001842">
    <property type="protein sequence ID" value="ADB95363.1"/>
    <property type="molecule type" value="Genomic_DNA"/>
</dbReference>
<reference evidence="11 12" key="1">
    <citation type="journal article" date="2010" name="Nature">
        <title>Metabolic streamlining in an open-ocean nitrogen-fixing cyanobacterium.</title>
        <authorList>
            <person name="Tripp H.J."/>
            <person name="Bench S.R."/>
            <person name="Turk K.A."/>
            <person name="Foster R.A."/>
            <person name="Desany B.A."/>
            <person name="Niazi F."/>
            <person name="Affourtit J.P."/>
            <person name="Zehr J.P."/>
        </authorList>
    </citation>
    <scope>NUCLEOTIDE SEQUENCE [LARGE SCALE GENOMIC DNA]</scope>
    <source>
        <strain evidence="12">ALOHA</strain>
    </source>
</reference>
<evidence type="ECO:0000256" key="8">
    <source>
        <dbReference type="ARBA" id="ARBA00023108"/>
    </source>
</evidence>
<dbReference type="Pfam" id="PF00512">
    <property type="entry name" value="HisKA"/>
    <property type="match status" value="1"/>
</dbReference>
<dbReference type="Proteomes" id="UP000001405">
    <property type="component" value="Chromosome"/>
</dbReference>
<dbReference type="Gene3D" id="3.30.565.10">
    <property type="entry name" value="Histidine kinase-like ATPase, C-terminal domain"/>
    <property type="match status" value="1"/>
</dbReference>
<dbReference type="AlphaFoldDB" id="D3EPG3"/>
<evidence type="ECO:0000259" key="10">
    <source>
        <dbReference type="PROSITE" id="PS50109"/>
    </source>
</evidence>
<evidence type="ECO:0000256" key="3">
    <source>
        <dbReference type="ARBA" id="ARBA00022679"/>
    </source>
</evidence>
<evidence type="ECO:0000256" key="2">
    <source>
        <dbReference type="ARBA" id="ARBA00022553"/>
    </source>
</evidence>
<accession>D3EPG3</accession>
<dbReference type="GO" id="GO:0000155">
    <property type="term" value="F:phosphorelay sensor kinase activity"/>
    <property type="evidence" value="ECO:0007669"/>
    <property type="project" value="InterPro"/>
</dbReference>
<dbReference type="CDD" id="cd02978">
    <property type="entry name" value="KaiB_like"/>
    <property type="match status" value="1"/>
</dbReference>
<dbReference type="PANTHER" id="PTHR43711:SF26">
    <property type="entry name" value="SENSOR HISTIDINE KINASE RCSC"/>
    <property type="match status" value="1"/>
</dbReference>
<comment type="domain">
    <text evidence="9">The N-terminus interacts with KaiC, while the C-terminal histidine kinase domain autophosphorylates and is probably responsible for self-oligomerization. The N-terminal domain stimulates the C-terminus to autophosphorylate.</text>
</comment>
<keyword evidence="7 9" id="KW-0902">Two-component regulatory system</keyword>
<evidence type="ECO:0000256" key="5">
    <source>
        <dbReference type="ARBA" id="ARBA00022777"/>
    </source>
</evidence>
<dbReference type="InterPro" id="IPR003661">
    <property type="entry name" value="HisK_dim/P_dom"/>
</dbReference>
<dbReference type="SUPFAM" id="SSF52833">
    <property type="entry name" value="Thioredoxin-like"/>
    <property type="match status" value="1"/>
</dbReference>
<dbReference type="PANTHER" id="PTHR43711">
    <property type="entry name" value="TWO-COMPONENT HISTIDINE KINASE"/>
    <property type="match status" value="1"/>
</dbReference>
<evidence type="ECO:0000256" key="1">
    <source>
        <dbReference type="ARBA" id="ARBA00000085"/>
    </source>
</evidence>
<comment type="subunit">
    <text evidence="9">Homooligomerizes. Interacts with KaiC. Participates in the KaiABC clock complex, whose core is composed of a KaiC homohexamer, 6 KaiB and up to 6 KaiA dimers. SasA and KaiB(fs) compete to bind to KaiC.</text>
</comment>
<evidence type="ECO:0000313" key="11">
    <source>
        <dbReference type="EMBL" id="ADB95363.1"/>
    </source>
</evidence>
<evidence type="ECO:0000313" key="12">
    <source>
        <dbReference type="Proteomes" id="UP000001405"/>
    </source>
</evidence>
<dbReference type="SMART" id="SM00388">
    <property type="entry name" value="HisKA"/>
    <property type="match status" value="1"/>
</dbReference>
<dbReference type="Pfam" id="PF02518">
    <property type="entry name" value="HATPase_c"/>
    <property type="match status" value="1"/>
</dbReference>
<feature type="domain" description="Histidine kinase" evidence="10">
    <location>
        <begin position="146"/>
        <end position="368"/>
    </location>
</feature>
<keyword evidence="2 9" id="KW-0597">Phosphoprotein</keyword>